<keyword evidence="3" id="KW-1185">Reference proteome</keyword>
<evidence type="ECO:0000313" key="3">
    <source>
        <dbReference type="Proteomes" id="UP000000230"/>
    </source>
</evidence>
<evidence type="ECO:0000259" key="1">
    <source>
        <dbReference type="Pfam" id="PF01656"/>
    </source>
</evidence>
<sequence>MSGGMMIIVLGSQKGGVGKSTLAVSLAAYLITLGKRVLIVDADDQKSVLTWYNNRPENLPHMPVTGATGNIKAMLKEHEKSYDFVIADCAGRDSAEMRSGLMAADVFISPLRPSQMDLDVVPHTCSVFTAAKDFNEAVRGYLVLNMTPTNMFVNEANQAAEVLKDFPEMKLAEARVCDRKAHRDAWAESMTIFETQNVKAQEEIEALVKEIIL</sequence>
<dbReference type="InterPro" id="IPR002586">
    <property type="entry name" value="CobQ/CobB/MinD/ParA_Nub-bd_dom"/>
</dbReference>
<dbReference type="PANTHER" id="PTHR13696:SF96">
    <property type="entry name" value="COBQ_COBB_MIND_PARA NUCLEOTIDE BINDING DOMAIN-CONTAINING PROTEIN"/>
    <property type="match status" value="1"/>
</dbReference>
<keyword evidence="2" id="KW-0614">Plasmid</keyword>
<dbReference type="AlphaFoldDB" id="A0A9J9GJY1"/>
<dbReference type="Pfam" id="PF01656">
    <property type="entry name" value="CbiA"/>
    <property type="match status" value="1"/>
</dbReference>
<dbReference type="InterPro" id="IPR027417">
    <property type="entry name" value="P-loop_NTPase"/>
</dbReference>
<protein>
    <submittedName>
        <fullName evidence="2">Plasmid segregation oscillating ATPase ParF</fullName>
    </submittedName>
</protein>
<reference evidence="3" key="1">
    <citation type="journal article" date="2010" name="PLoS Genet.">
        <title>Genome sequence of the plant growth promoting endophytic bacterium Enterobacter sp. 638.</title>
        <authorList>
            <person name="Taghavi S."/>
            <person name="van der Lelie D."/>
            <person name="Hoffman A."/>
            <person name="Zhang Y.B."/>
            <person name="Walla M.D."/>
            <person name="Vangronsveld J."/>
            <person name="Newman L."/>
            <person name="Monchy S."/>
        </authorList>
    </citation>
    <scope>NUCLEOTIDE SEQUENCE [LARGE SCALE GENOMIC DNA]</scope>
    <source>
        <strain evidence="3">638</strain>
    </source>
</reference>
<feature type="domain" description="CobQ/CobB/MinD/ParA nucleotide binding" evidence="1">
    <location>
        <begin position="8"/>
        <end position="170"/>
    </location>
</feature>
<dbReference type="Gene3D" id="3.40.50.300">
    <property type="entry name" value="P-loop containing nucleotide triphosphate hydrolases"/>
    <property type="match status" value="1"/>
</dbReference>
<organism evidence="2 3">
    <name type="scientific">Enterobacter sp. (strain 638)</name>
    <dbReference type="NCBI Taxonomy" id="399742"/>
    <lineage>
        <taxon>Bacteria</taxon>
        <taxon>Pseudomonadati</taxon>
        <taxon>Pseudomonadota</taxon>
        <taxon>Gammaproteobacteria</taxon>
        <taxon>Enterobacterales</taxon>
        <taxon>Enterobacteriaceae</taxon>
        <taxon>Enterobacter</taxon>
    </lineage>
</organism>
<evidence type="ECO:0000313" key="2">
    <source>
        <dbReference type="EMBL" id="ABP62927.1"/>
    </source>
</evidence>
<geneLocation type="plasmid" evidence="2 3">
    <name>pENTE01</name>
</geneLocation>
<dbReference type="PANTHER" id="PTHR13696">
    <property type="entry name" value="P-LOOP CONTAINING NUCLEOSIDE TRIPHOSPHATE HYDROLASE"/>
    <property type="match status" value="1"/>
</dbReference>
<proteinExistence type="predicted"/>
<dbReference type="CDD" id="cd02042">
    <property type="entry name" value="ParAB_family"/>
    <property type="match status" value="1"/>
</dbReference>
<dbReference type="EMBL" id="CP000654">
    <property type="protein sequence ID" value="ABP62927.1"/>
    <property type="molecule type" value="Genomic_DNA"/>
</dbReference>
<dbReference type="PIRSF" id="PIRSF009320">
    <property type="entry name" value="Nuc_binding_HP_1000"/>
    <property type="match status" value="1"/>
</dbReference>
<name>A0A9J9GJY1_ENT38</name>
<dbReference type="KEGG" id="ent:Ent638_4322"/>
<dbReference type="Proteomes" id="UP000000230">
    <property type="component" value="Plasmid pENTE01"/>
</dbReference>
<dbReference type="SUPFAM" id="SSF52540">
    <property type="entry name" value="P-loop containing nucleoside triphosphate hydrolases"/>
    <property type="match status" value="1"/>
</dbReference>
<accession>A0A9J9GJY1</accession>
<gene>
    <name evidence="2" type="ordered locus">Ent638_4322</name>
</gene>
<dbReference type="InterPro" id="IPR050678">
    <property type="entry name" value="DNA_Partitioning_ATPase"/>
</dbReference>